<evidence type="ECO:0000313" key="2">
    <source>
        <dbReference type="EMBL" id="CDI03762.1"/>
    </source>
</evidence>
<proteinExistence type="predicted"/>
<dbReference type="AlphaFoldDB" id="W6M837"/>
<dbReference type="STRING" id="1400863.BN873_630015"/>
<evidence type="ECO:0000313" key="3">
    <source>
        <dbReference type="Proteomes" id="UP000035760"/>
    </source>
</evidence>
<dbReference type="RefSeq" id="WP_048674840.1">
    <property type="nucleotide sequence ID" value="NZ_CBTJ020000073.1"/>
</dbReference>
<reference evidence="2" key="1">
    <citation type="submission" date="2013-07" db="EMBL/GenBank/DDBJ databases">
        <authorList>
            <person name="McIlroy S."/>
        </authorList>
    </citation>
    <scope>NUCLEOTIDE SEQUENCE [LARGE SCALE GENOMIC DNA]</scope>
    <source>
        <strain evidence="2">Run_A_D11</strain>
    </source>
</reference>
<name>W6M837_9GAMM</name>
<organism evidence="2 3">
    <name type="scientific">Candidatus Competibacter denitrificans Run_A_D11</name>
    <dbReference type="NCBI Taxonomy" id="1400863"/>
    <lineage>
        <taxon>Bacteria</taxon>
        <taxon>Pseudomonadati</taxon>
        <taxon>Pseudomonadota</taxon>
        <taxon>Gammaproteobacteria</taxon>
        <taxon>Candidatus Competibacteraceae</taxon>
        <taxon>Candidatus Competibacter</taxon>
    </lineage>
</organism>
<accession>W6M837</accession>
<reference evidence="2" key="2">
    <citation type="submission" date="2014-03" db="EMBL/GenBank/DDBJ databases">
        <title>Candidatus Competibacter-lineage genomes retrieved from metagenomes reveal functional metabolic diversity.</title>
        <authorList>
            <person name="McIlroy S.J."/>
            <person name="Albertsen M."/>
            <person name="Andresen E.K."/>
            <person name="Saunders A.M."/>
            <person name="Kristiansen R."/>
            <person name="Stokholm-Bjerregaard M."/>
            <person name="Nielsen K.L."/>
            <person name="Nielsen P.H."/>
        </authorList>
    </citation>
    <scope>NUCLEOTIDE SEQUENCE</scope>
    <source>
        <strain evidence="2">Run_A_D11</strain>
    </source>
</reference>
<keyword evidence="1" id="KW-0812">Transmembrane</keyword>
<keyword evidence="3" id="KW-1185">Reference proteome</keyword>
<dbReference type="Proteomes" id="UP000035760">
    <property type="component" value="Unassembled WGS sequence"/>
</dbReference>
<keyword evidence="1" id="KW-1133">Transmembrane helix</keyword>
<sequence length="145" mass="16611">MILAAKPDCFTEKPHGTGKGLWIGLILLGFMIWWPFGLAFLAYLFWSGKMKCSSSHPSDHGRSHGFRAFFHIMGNGCCAGRHTNSTGNSAFDDYRKETLHRLEEDQREFMEFLERLRRARDRAEFDQFMAERSSRDNASGQPASN</sequence>
<gene>
    <name evidence="2" type="ORF">BN873_630015</name>
</gene>
<protein>
    <recommendedName>
        <fullName evidence="4">Transmembrane protein</fullName>
    </recommendedName>
</protein>
<evidence type="ECO:0008006" key="4">
    <source>
        <dbReference type="Google" id="ProtNLM"/>
    </source>
</evidence>
<dbReference type="Pfam" id="PF11014">
    <property type="entry name" value="DUF2852"/>
    <property type="match status" value="1"/>
</dbReference>
<keyword evidence="1" id="KW-0472">Membrane</keyword>
<feature type="transmembrane region" description="Helical" evidence="1">
    <location>
        <begin position="20"/>
        <end position="46"/>
    </location>
</feature>
<dbReference type="InterPro" id="IPR021273">
    <property type="entry name" value="DUF2852"/>
</dbReference>
<evidence type="ECO:0000256" key="1">
    <source>
        <dbReference type="SAM" id="Phobius"/>
    </source>
</evidence>
<comment type="caution">
    <text evidence="2">The sequence shown here is derived from an EMBL/GenBank/DDBJ whole genome shotgun (WGS) entry which is preliminary data.</text>
</comment>
<dbReference type="EMBL" id="CBTJ020000073">
    <property type="protein sequence ID" value="CDI03762.1"/>
    <property type="molecule type" value="Genomic_DNA"/>
</dbReference>